<evidence type="ECO:0000313" key="2">
    <source>
        <dbReference type="Proteomes" id="UP001054837"/>
    </source>
</evidence>
<gene>
    <name evidence="1" type="ORF">CDAR_37611</name>
</gene>
<accession>A0AAV4QZ08</accession>
<reference evidence="1 2" key="1">
    <citation type="submission" date="2021-06" db="EMBL/GenBank/DDBJ databases">
        <title>Caerostris darwini draft genome.</title>
        <authorList>
            <person name="Kono N."/>
            <person name="Arakawa K."/>
        </authorList>
    </citation>
    <scope>NUCLEOTIDE SEQUENCE [LARGE SCALE GENOMIC DNA]</scope>
</reference>
<comment type="caution">
    <text evidence="1">The sequence shown here is derived from an EMBL/GenBank/DDBJ whole genome shotgun (WGS) entry which is preliminary data.</text>
</comment>
<protein>
    <submittedName>
        <fullName evidence="1">Uncharacterized protein</fullName>
    </submittedName>
</protein>
<sequence length="118" mass="14050">MSYETAFLLLAIIVFTEFERFLFKENCAFCFYGWTNYVYISSSTSTLRSYETAFLLLAIIVFPEFERFLFKENCAFCFYDWTNYVYISSSTSTLRCYETAFLFLLLPSSACHHRLHRV</sequence>
<dbReference type="EMBL" id="BPLQ01005315">
    <property type="protein sequence ID" value="GIY14056.1"/>
    <property type="molecule type" value="Genomic_DNA"/>
</dbReference>
<proteinExistence type="predicted"/>
<name>A0AAV4QZ08_9ARAC</name>
<keyword evidence="2" id="KW-1185">Reference proteome</keyword>
<organism evidence="1 2">
    <name type="scientific">Caerostris darwini</name>
    <dbReference type="NCBI Taxonomy" id="1538125"/>
    <lineage>
        <taxon>Eukaryota</taxon>
        <taxon>Metazoa</taxon>
        <taxon>Ecdysozoa</taxon>
        <taxon>Arthropoda</taxon>
        <taxon>Chelicerata</taxon>
        <taxon>Arachnida</taxon>
        <taxon>Araneae</taxon>
        <taxon>Araneomorphae</taxon>
        <taxon>Entelegynae</taxon>
        <taxon>Araneoidea</taxon>
        <taxon>Araneidae</taxon>
        <taxon>Caerostris</taxon>
    </lineage>
</organism>
<dbReference type="AlphaFoldDB" id="A0AAV4QZ08"/>
<evidence type="ECO:0000313" key="1">
    <source>
        <dbReference type="EMBL" id="GIY14056.1"/>
    </source>
</evidence>
<dbReference type="Proteomes" id="UP001054837">
    <property type="component" value="Unassembled WGS sequence"/>
</dbReference>